<organism evidence="2 3">
    <name type="scientific">Penicillium atrosanguineum</name>
    <dbReference type="NCBI Taxonomy" id="1132637"/>
    <lineage>
        <taxon>Eukaryota</taxon>
        <taxon>Fungi</taxon>
        <taxon>Dikarya</taxon>
        <taxon>Ascomycota</taxon>
        <taxon>Pezizomycotina</taxon>
        <taxon>Eurotiomycetes</taxon>
        <taxon>Eurotiomycetidae</taxon>
        <taxon>Eurotiales</taxon>
        <taxon>Aspergillaceae</taxon>
        <taxon>Penicillium</taxon>
    </lineage>
</organism>
<evidence type="ECO:0000256" key="1">
    <source>
        <dbReference type="SAM" id="MobiDB-lite"/>
    </source>
</evidence>
<evidence type="ECO:0000313" key="3">
    <source>
        <dbReference type="Proteomes" id="UP001147746"/>
    </source>
</evidence>
<accession>A0A9W9Q7E6</accession>
<reference evidence="2" key="2">
    <citation type="journal article" date="2023" name="IMA Fungus">
        <title>Comparative genomic study of the Penicillium genus elucidates a diverse pangenome and 15 lateral gene transfer events.</title>
        <authorList>
            <person name="Petersen C."/>
            <person name="Sorensen T."/>
            <person name="Nielsen M.R."/>
            <person name="Sondergaard T.E."/>
            <person name="Sorensen J.L."/>
            <person name="Fitzpatrick D.A."/>
            <person name="Frisvad J.C."/>
            <person name="Nielsen K.L."/>
        </authorList>
    </citation>
    <scope>NUCLEOTIDE SEQUENCE</scope>
    <source>
        <strain evidence="2">IBT 21472</strain>
    </source>
</reference>
<protein>
    <submittedName>
        <fullName evidence="2">Uncharacterized protein</fullName>
    </submittedName>
</protein>
<sequence length="335" mass="35786">MSSRRPSQAHKEFLHDSTDSQGAISQQGGPGFSLPISGIQGATPIFPSDGDSHLTLRPTKRAATAPASPRRSPKRTSPEKSPSAQSAPAQLASAFHLNEFDFAITDATTLKTTKSTTDATAIANFLTAMEKRLAIPPGQRRTPHQNLQSFLIQQQLVAGIPVDKLEPMSGPGSRQSQGIPRLFNTPTALTYFNDATYIPAIPPAQFNGPVTPLPINPSLPNPPWMDQAKDDSNQSDDCPATFTQDSVTSTGSPMVNNPQTPEHTTELSAYFCSDAEQVEISHFYTTHFVTGSGILGQPPAASVLETTTATLVYESEDGSILSLGKSIGKTEKEAR</sequence>
<name>A0A9W9Q7E6_9EURO</name>
<feature type="region of interest" description="Disordered" evidence="1">
    <location>
        <begin position="1"/>
        <end position="89"/>
    </location>
</feature>
<feature type="compositionally biased region" description="Low complexity" evidence="1">
    <location>
        <begin position="79"/>
        <end position="89"/>
    </location>
</feature>
<dbReference type="AlphaFoldDB" id="A0A9W9Q7E6"/>
<evidence type="ECO:0000313" key="2">
    <source>
        <dbReference type="EMBL" id="KAJ5323676.1"/>
    </source>
</evidence>
<proteinExistence type="predicted"/>
<feature type="compositionally biased region" description="Basic and acidic residues" evidence="1">
    <location>
        <begin position="9"/>
        <end position="18"/>
    </location>
</feature>
<comment type="caution">
    <text evidence="2">The sequence shown here is derived from an EMBL/GenBank/DDBJ whole genome shotgun (WGS) entry which is preliminary data.</text>
</comment>
<keyword evidence="3" id="KW-1185">Reference proteome</keyword>
<reference evidence="2" key="1">
    <citation type="submission" date="2022-12" db="EMBL/GenBank/DDBJ databases">
        <authorList>
            <person name="Petersen C."/>
        </authorList>
    </citation>
    <scope>NUCLEOTIDE SEQUENCE</scope>
    <source>
        <strain evidence="2">IBT 21472</strain>
    </source>
</reference>
<dbReference type="Proteomes" id="UP001147746">
    <property type="component" value="Unassembled WGS sequence"/>
</dbReference>
<feature type="compositionally biased region" description="Low complexity" evidence="1">
    <location>
        <begin position="61"/>
        <end position="70"/>
    </location>
</feature>
<gene>
    <name evidence="2" type="ORF">N7476_002276</name>
</gene>
<dbReference type="EMBL" id="JAPZBO010000002">
    <property type="protein sequence ID" value="KAJ5323676.1"/>
    <property type="molecule type" value="Genomic_DNA"/>
</dbReference>